<evidence type="ECO:0000256" key="2">
    <source>
        <dbReference type="PROSITE-ProRule" id="PRU00169"/>
    </source>
</evidence>
<evidence type="ECO:0000259" key="4">
    <source>
        <dbReference type="PROSITE" id="PS50110"/>
    </source>
</evidence>
<dbReference type="InterPro" id="IPR011006">
    <property type="entry name" value="CheY-like_superfamily"/>
</dbReference>
<keyword evidence="2" id="KW-0597">Phosphoprotein</keyword>
<dbReference type="Gene3D" id="6.10.250.690">
    <property type="match status" value="1"/>
</dbReference>
<name>A0ABN5PPA3_9VIBR</name>
<dbReference type="PANTHER" id="PTHR48111:SF47">
    <property type="entry name" value="TRANSCRIPTIONAL REGULATORY PROTEIN RSTA"/>
    <property type="match status" value="1"/>
</dbReference>
<dbReference type="Pfam" id="PF00072">
    <property type="entry name" value="Response_reg"/>
    <property type="match status" value="1"/>
</dbReference>
<evidence type="ECO:0000313" key="6">
    <source>
        <dbReference type="EMBL" id="AXY03265.1"/>
    </source>
</evidence>
<dbReference type="InterPro" id="IPR001867">
    <property type="entry name" value="OmpR/PhoB-type_DNA-bd"/>
</dbReference>
<accession>A0ABN5PPA3</accession>
<dbReference type="CDD" id="cd00383">
    <property type="entry name" value="trans_reg_C"/>
    <property type="match status" value="1"/>
</dbReference>
<dbReference type="EMBL" id="CP032094">
    <property type="protein sequence ID" value="AXY03265.1"/>
    <property type="molecule type" value="Genomic_DNA"/>
</dbReference>
<reference evidence="6 7" key="1">
    <citation type="submission" date="2018-08" db="EMBL/GenBank/DDBJ databases">
        <title>Genomic taxonomy of the Vibrionaceae family.</title>
        <authorList>
            <person name="Gomez-Gil B."/>
            <person name="Tanaka M."/>
            <person name="Sawabe T."/>
            <person name="Enciso-Ibarra K."/>
        </authorList>
    </citation>
    <scope>NUCLEOTIDE SEQUENCE [LARGE SCALE GENOMIC DNA]</scope>
    <source>
        <strain evidence="6 7">CAIM 1831</strain>
    </source>
</reference>
<dbReference type="PROSITE" id="PS51755">
    <property type="entry name" value="OMPR_PHOB"/>
    <property type="match status" value="1"/>
</dbReference>
<dbReference type="SUPFAM" id="SSF46894">
    <property type="entry name" value="C-terminal effector domain of the bipartite response regulators"/>
    <property type="match status" value="1"/>
</dbReference>
<evidence type="ECO:0000256" key="3">
    <source>
        <dbReference type="PROSITE-ProRule" id="PRU01091"/>
    </source>
</evidence>
<evidence type="ECO:0000313" key="7">
    <source>
        <dbReference type="Proteomes" id="UP000262832"/>
    </source>
</evidence>
<dbReference type="InterPro" id="IPR039420">
    <property type="entry name" value="WalR-like"/>
</dbReference>
<dbReference type="InterPro" id="IPR036388">
    <property type="entry name" value="WH-like_DNA-bd_sf"/>
</dbReference>
<evidence type="ECO:0000256" key="1">
    <source>
        <dbReference type="ARBA" id="ARBA00023125"/>
    </source>
</evidence>
<gene>
    <name evidence="6" type="ORF">D1115_20495</name>
</gene>
<dbReference type="SMART" id="SM00448">
    <property type="entry name" value="REC"/>
    <property type="match status" value="1"/>
</dbReference>
<dbReference type="SMART" id="SM00862">
    <property type="entry name" value="Trans_reg_C"/>
    <property type="match status" value="1"/>
</dbReference>
<dbReference type="PANTHER" id="PTHR48111">
    <property type="entry name" value="REGULATOR OF RPOS"/>
    <property type="match status" value="1"/>
</dbReference>
<dbReference type="PROSITE" id="PS50110">
    <property type="entry name" value="RESPONSE_REGULATORY"/>
    <property type="match status" value="1"/>
</dbReference>
<keyword evidence="1 3" id="KW-0238">DNA-binding</keyword>
<dbReference type="GO" id="GO:0003677">
    <property type="term" value="F:DNA binding"/>
    <property type="evidence" value="ECO:0007669"/>
    <property type="project" value="UniProtKB-KW"/>
</dbReference>
<protein>
    <submittedName>
        <fullName evidence="6">DNA-binding response regulator</fullName>
    </submittedName>
</protein>
<proteinExistence type="predicted"/>
<dbReference type="Gene3D" id="1.10.10.10">
    <property type="entry name" value="Winged helix-like DNA-binding domain superfamily/Winged helix DNA-binding domain"/>
    <property type="match status" value="1"/>
</dbReference>
<evidence type="ECO:0000259" key="5">
    <source>
        <dbReference type="PROSITE" id="PS51755"/>
    </source>
</evidence>
<feature type="DNA-binding region" description="OmpR/PhoB-type" evidence="3">
    <location>
        <begin position="132"/>
        <end position="231"/>
    </location>
</feature>
<feature type="domain" description="OmpR/PhoB-type" evidence="5">
    <location>
        <begin position="132"/>
        <end position="231"/>
    </location>
</feature>
<keyword evidence="7" id="KW-1185">Reference proteome</keyword>
<dbReference type="SUPFAM" id="SSF52172">
    <property type="entry name" value="CheY-like"/>
    <property type="match status" value="1"/>
</dbReference>
<feature type="modified residue" description="4-aspartylphosphate" evidence="2">
    <location>
        <position position="58"/>
    </location>
</feature>
<dbReference type="RefSeq" id="WP_128813157.1">
    <property type="nucleotide sequence ID" value="NZ_CP032094.1"/>
</dbReference>
<dbReference type="InterPro" id="IPR001789">
    <property type="entry name" value="Sig_transdc_resp-reg_receiver"/>
</dbReference>
<dbReference type="Pfam" id="PF00486">
    <property type="entry name" value="Trans_reg_C"/>
    <property type="match status" value="1"/>
</dbReference>
<feature type="domain" description="Response regulatory" evidence="4">
    <location>
        <begin position="9"/>
        <end position="122"/>
    </location>
</feature>
<dbReference type="Proteomes" id="UP000262832">
    <property type="component" value="Chromosome II"/>
</dbReference>
<dbReference type="Gene3D" id="3.40.50.2300">
    <property type="match status" value="1"/>
</dbReference>
<sequence>MNTHHAKPSLFIIEDDFKLRSMLCDYFITQGFQVTCIDNGTDAPDAILISQPELVLLDLMLPGQDGLSVCRQIREGYKGKVLMLTASDDDFDHVAALEIGADDFVTKPIKPRVLLARIRMLLRRQPIESEVENTLNVGELKLNRLRKACTLHEKSVSLTDGEFDLLWILASHPEQPLSREWLTKTLRGIDYDGTDRTIDNRIVTLRKKLDDTTTPPQKIVTIRGKGYLFIPDAWEQK</sequence>
<dbReference type="InterPro" id="IPR016032">
    <property type="entry name" value="Sig_transdc_resp-reg_C-effctor"/>
</dbReference>
<organism evidence="6 7">
    <name type="scientific">Vibrio alfacsensis</name>
    <dbReference type="NCBI Taxonomy" id="1074311"/>
    <lineage>
        <taxon>Bacteria</taxon>
        <taxon>Pseudomonadati</taxon>
        <taxon>Pseudomonadota</taxon>
        <taxon>Gammaproteobacteria</taxon>
        <taxon>Vibrionales</taxon>
        <taxon>Vibrionaceae</taxon>
        <taxon>Vibrio</taxon>
    </lineage>
</organism>